<sequence length="38" mass="4334">MSDKKHDQEDPVKRYIGIFLFLAGFLMLGFAINGFLNS</sequence>
<keyword evidence="1" id="KW-1133">Transmembrane helix</keyword>
<keyword evidence="3" id="KW-1185">Reference proteome</keyword>
<keyword evidence="1" id="KW-0812">Transmembrane</keyword>
<dbReference type="EMBL" id="CP018800">
    <property type="protein sequence ID" value="ATX82804.1"/>
    <property type="molecule type" value="Genomic_DNA"/>
</dbReference>
<accession>A0A2K8LD26</accession>
<name>A0A2K8LD26_9PROT</name>
<proteinExistence type="predicted"/>
<dbReference type="KEGG" id="mfn:Ga0123462_1967"/>
<dbReference type="AlphaFoldDB" id="A0A2K8LD26"/>
<keyword evidence="1" id="KW-0472">Membrane</keyword>
<organism evidence="2 3">
    <name type="scientific">Mariprofundus ferrinatatus</name>
    <dbReference type="NCBI Taxonomy" id="1921087"/>
    <lineage>
        <taxon>Bacteria</taxon>
        <taxon>Pseudomonadati</taxon>
        <taxon>Pseudomonadota</taxon>
        <taxon>Candidatius Mariprofundia</taxon>
        <taxon>Mariprofundales</taxon>
        <taxon>Mariprofundaceae</taxon>
        <taxon>Mariprofundus</taxon>
    </lineage>
</organism>
<feature type="transmembrane region" description="Helical" evidence="1">
    <location>
        <begin position="15"/>
        <end position="36"/>
    </location>
</feature>
<evidence type="ECO:0000313" key="3">
    <source>
        <dbReference type="Proteomes" id="UP000231637"/>
    </source>
</evidence>
<evidence type="ECO:0000256" key="1">
    <source>
        <dbReference type="SAM" id="Phobius"/>
    </source>
</evidence>
<protein>
    <submittedName>
        <fullName evidence="2">Uncharacterized protein</fullName>
    </submittedName>
</protein>
<reference evidence="2 3" key="1">
    <citation type="submission" date="2016-12" db="EMBL/GenBank/DDBJ databases">
        <title>Isolation and genomic insights into novel planktonic Zetaproteobacteria from stratified waters of the Chesapeake Bay.</title>
        <authorList>
            <person name="McAllister S.M."/>
            <person name="Kato S."/>
            <person name="Chan C.S."/>
            <person name="Chiu B.K."/>
            <person name="Field E.K."/>
        </authorList>
    </citation>
    <scope>NUCLEOTIDE SEQUENCE [LARGE SCALE GENOMIC DNA]</scope>
    <source>
        <strain evidence="2 3">CP-8</strain>
    </source>
</reference>
<gene>
    <name evidence="2" type="ORF">Ga0123462_1967</name>
</gene>
<dbReference type="Proteomes" id="UP000231637">
    <property type="component" value="Chromosome"/>
</dbReference>
<evidence type="ECO:0000313" key="2">
    <source>
        <dbReference type="EMBL" id="ATX82804.1"/>
    </source>
</evidence>